<evidence type="ECO:0000256" key="1">
    <source>
        <dbReference type="ARBA" id="ARBA00004141"/>
    </source>
</evidence>
<keyword evidence="8" id="KW-1185">Reference proteome</keyword>
<dbReference type="GO" id="GO:0009060">
    <property type="term" value="P:aerobic respiration"/>
    <property type="evidence" value="ECO:0007669"/>
    <property type="project" value="TreeGrafter"/>
</dbReference>
<keyword evidence="4 6" id="KW-0472">Membrane</keyword>
<name>A0A939BYX4_9ACTN</name>
<keyword evidence="5" id="KW-0520">NAD</keyword>
<keyword evidence="3 6" id="KW-1133">Transmembrane helix</keyword>
<feature type="transmembrane region" description="Helical" evidence="6">
    <location>
        <begin position="12"/>
        <end position="36"/>
    </location>
</feature>
<evidence type="ECO:0000313" key="7">
    <source>
        <dbReference type="EMBL" id="MBM9475138.1"/>
    </source>
</evidence>
<feature type="transmembrane region" description="Helical" evidence="6">
    <location>
        <begin position="257"/>
        <end position="275"/>
    </location>
</feature>
<organism evidence="7 8">
    <name type="scientific">Nakamurella flavida</name>
    <dbReference type="NCBI Taxonomy" id="363630"/>
    <lineage>
        <taxon>Bacteria</taxon>
        <taxon>Bacillati</taxon>
        <taxon>Actinomycetota</taxon>
        <taxon>Actinomycetes</taxon>
        <taxon>Nakamurellales</taxon>
        <taxon>Nakamurellaceae</taxon>
        <taxon>Nakamurella</taxon>
    </lineage>
</organism>
<gene>
    <name evidence="7" type="ORF">JL107_01640</name>
</gene>
<evidence type="ECO:0000256" key="5">
    <source>
        <dbReference type="RuleBase" id="RU000471"/>
    </source>
</evidence>
<comment type="caution">
    <text evidence="7">The sequence shown here is derived from an EMBL/GenBank/DDBJ whole genome shotgun (WGS) entry which is preliminary data.</text>
</comment>
<evidence type="ECO:0000256" key="2">
    <source>
        <dbReference type="ARBA" id="ARBA00022692"/>
    </source>
</evidence>
<dbReference type="Pfam" id="PF00146">
    <property type="entry name" value="NADHdh"/>
    <property type="match status" value="1"/>
</dbReference>
<feature type="transmembrane region" description="Helical" evidence="6">
    <location>
        <begin position="140"/>
        <end position="165"/>
    </location>
</feature>
<dbReference type="AlphaFoldDB" id="A0A939BYX4"/>
<evidence type="ECO:0000313" key="8">
    <source>
        <dbReference type="Proteomes" id="UP000663801"/>
    </source>
</evidence>
<dbReference type="PANTHER" id="PTHR11432:SF3">
    <property type="entry name" value="NADH-UBIQUINONE OXIDOREDUCTASE CHAIN 1"/>
    <property type="match status" value="1"/>
</dbReference>
<proteinExistence type="inferred from homology"/>
<feature type="transmembrane region" description="Helical" evidence="6">
    <location>
        <begin position="287"/>
        <end position="310"/>
    </location>
</feature>
<accession>A0A939BYX4</accession>
<dbReference type="GO" id="GO:0003954">
    <property type="term" value="F:NADH dehydrogenase activity"/>
    <property type="evidence" value="ECO:0007669"/>
    <property type="project" value="TreeGrafter"/>
</dbReference>
<evidence type="ECO:0000256" key="6">
    <source>
        <dbReference type="SAM" id="Phobius"/>
    </source>
</evidence>
<dbReference type="InterPro" id="IPR001694">
    <property type="entry name" value="NADH_UbQ_OxRdtase_su1/FPO"/>
</dbReference>
<dbReference type="RefSeq" id="WP_205255283.1">
    <property type="nucleotide sequence ID" value="NZ_BAAAPV010000001.1"/>
</dbReference>
<feature type="transmembrane region" description="Helical" evidence="6">
    <location>
        <begin position="177"/>
        <end position="200"/>
    </location>
</feature>
<keyword evidence="2 5" id="KW-0812">Transmembrane</keyword>
<sequence>MPDTAGDDGLGPIWVLPLVVVAILLALAAAGLDGALRARSSGRSALSGSASPLAEVARLLVQRRRRTLNRDPVLHQVGILGLPLVALLMLTVVPIGDRPVLDLPVGVVWFNALDVVVWAVVWLAGWAPNSDFALIGGYRFLALAMAYELPLMFALTAPAVAAGSLRLTGVVAAQGGWWFAVWMPVAFAVYLLGVAGFAVWGPLSAPMGADLAGGVLVETSGPDRLLLLGGRYLLLVAGAAFAVPMFLGGGGGPLLPAWLWVVVKTAAVLAALVLLRRRLPTLRPDRFLEVGWVVLLPAALVQLLVVAIVVGTSGGDS</sequence>
<reference evidence="7" key="1">
    <citation type="submission" date="2021-01" db="EMBL/GenBank/DDBJ databases">
        <title>KCTC 19127 draft genome.</title>
        <authorList>
            <person name="An D."/>
        </authorList>
    </citation>
    <scope>NUCLEOTIDE SEQUENCE</scope>
    <source>
        <strain evidence="7">KCTC 19127</strain>
    </source>
</reference>
<dbReference type="PANTHER" id="PTHR11432">
    <property type="entry name" value="NADH DEHYDROGENASE SUBUNIT 1"/>
    <property type="match status" value="1"/>
</dbReference>
<dbReference type="GO" id="GO:0005886">
    <property type="term" value="C:plasma membrane"/>
    <property type="evidence" value="ECO:0007669"/>
    <property type="project" value="UniProtKB-SubCell"/>
</dbReference>
<comment type="subcellular location">
    <subcellularLocation>
        <location evidence="5">Cell membrane</location>
        <topology evidence="5">Multi-pass membrane protein</topology>
    </subcellularLocation>
    <subcellularLocation>
        <location evidence="1">Membrane</location>
        <topology evidence="1">Multi-pass membrane protein</topology>
    </subcellularLocation>
</comment>
<comment type="similarity">
    <text evidence="5">Belongs to the complex I subunit 1 family.</text>
</comment>
<feature type="transmembrane region" description="Helical" evidence="6">
    <location>
        <begin position="232"/>
        <end position="251"/>
    </location>
</feature>
<feature type="transmembrane region" description="Helical" evidence="6">
    <location>
        <begin position="73"/>
        <end position="95"/>
    </location>
</feature>
<dbReference type="EMBL" id="JAERWL010000002">
    <property type="protein sequence ID" value="MBM9475138.1"/>
    <property type="molecule type" value="Genomic_DNA"/>
</dbReference>
<protein>
    <submittedName>
        <fullName evidence="7">NADH-quinone oxidoreductase subunit H</fullName>
    </submittedName>
</protein>
<feature type="transmembrane region" description="Helical" evidence="6">
    <location>
        <begin position="107"/>
        <end position="128"/>
    </location>
</feature>
<dbReference type="Proteomes" id="UP000663801">
    <property type="component" value="Unassembled WGS sequence"/>
</dbReference>
<evidence type="ECO:0000256" key="3">
    <source>
        <dbReference type="ARBA" id="ARBA00022989"/>
    </source>
</evidence>
<evidence type="ECO:0000256" key="4">
    <source>
        <dbReference type="ARBA" id="ARBA00023136"/>
    </source>
</evidence>